<dbReference type="PANTHER" id="PTHR43581">
    <property type="entry name" value="ATP/GTP PHOSPHATASE"/>
    <property type="match status" value="1"/>
</dbReference>
<gene>
    <name evidence="2" type="ORF">HNQ36_004423</name>
</gene>
<evidence type="ECO:0000259" key="1">
    <source>
        <dbReference type="Pfam" id="PF13175"/>
    </source>
</evidence>
<evidence type="ECO:0000313" key="2">
    <source>
        <dbReference type="EMBL" id="MBB5054421.1"/>
    </source>
</evidence>
<dbReference type="AlphaFoldDB" id="A0A840N9P6"/>
<dbReference type="RefSeq" id="WP_184088647.1">
    <property type="nucleotide sequence ID" value="NZ_JACHIJ010000007.1"/>
</dbReference>
<feature type="domain" description="Endonuclease GajA/Old nuclease/RecF-like AAA" evidence="1">
    <location>
        <begin position="4"/>
        <end position="416"/>
    </location>
</feature>
<dbReference type="Gene3D" id="3.40.50.300">
    <property type="entry name" value="P-loop containing nucleotide triphosphate hydrolases"/>
    <property type="match status" value="1"/>
</dbReference>
<dbReference type="InterPro" id="IPR041685">
    <property type="entry name" value="AAA_GajA/Old/RecF-like"/>
</dbReference>
<sequence length="432" mass="49173">MFGEFDHSIPVNNEERITAIIAPNGSGKTQCLRLIYALFSKRWSFFNEVKFDSAKFEFSTGFRIEIKKIDAENEDATTLGVEFNTFYPGESLPIVWSPGLASLKNMRMPIERYLPFITRTSANRWTHDHTGEHYSLQELFEQFSDSLPETLKRSLYSDAPIVLMNIINSIDCHLIETQRLLILRDEAEEQHYRDPRPASTLAISKKAQTLRSIIAKELTAYAALSQSLDQSFPRRVISEQRFLSPERLKELLKDLDVKRQSLMSAGILDKEADAPISLPEGNLDYAIARVLSVYVDDTSTKLSSLSTLLLRIQLFKNLIKQRFTTKNVEVSKDGGFEIAAHKSKVPLEKLSSGEQHQLVLFFELLFELKSNALILIDEPELSLHVAWQKKFISDLKSIIALNGFDVILATHSPQLISHWTNIVVELGEVDEK</sequence>
<dbReference type="Proteomes" id="UP000521227">
    <property type="component" value="Unassembled WGS sequence"/>
</dbReference>
<dbReference type="InterPro" id="IPR027417">
    <property type="entry name" value="P-loop_NTPase"/>
</dbReference>
<dbReference type="SUPFAM" id="SSF52540">
    <property type="entry name" value="P-loop containing nucleoside triphosphate hydrolases"/>
    <property type="match status" value="1"/>
</dbReference>
<keyword evidence="2" id="KW-0449">Lipoprotein</keyword>
<dbReference type="EMBL" id="JACHIJ010000007">
    <property type="protein sequence ID" value="MBB5054421.1"/>
    <property type="molecule type" value="Genomic_DNA"/>
</dbReference>
<protein>
    <submittedName>
        <fullName evidence="2">ABC-type lipoprotein export system ATPase subunit</fullName>
    </submittedName>
</protein>
<dbReference type="PANTHER" id="PTHR43581:SF2">
    <property type="entry name" value="EXCINUCLEASE ATPASE SUBUNIT"/>
    <property type="match status" value="1"/>
</dbReference>
<proteinExistence type="predicted"/>
<organism evidence="2 3">
    <name type="scientific">Afipia massiliensis</name>
    <dbReference type="NCBI Taxonomy" id="211460"/>
    <lineage>
        <taxon>Bacteria</taxon>
        <taxon>Pseudomonadati</taxon>
        <taxon>Pseudomonadota</taxon>
        <taxon>Alphaproteobacteria</taxon>
        <taxon>Hyphomicrobiales</taxon>
        <taxon>Nitrobacteraceae</taxon>
        <taxon>Afipia</taxon>
    </lineage>
</organism>
<comment type="caution">
    <text evidence="2">The sequence shown here is derived from an EMBL/GenBank/DDBJ whole genome shotgun (WGS) entry which is preliminary data.</text>
</comment>
<dbReference type="Pfam" id="PF13175">
    <property type="entry name" value="AAA_15"/>
    <property type="match status" value="1"/>
</dbReference>
<accession>A0A840N9P6</accession>
<evidence type="ECO:0000313" key="3">
    <source>
        <dbReference type="Proteomes" id="UP000521227"/>
    </source>
</evidence>
<reference evidence="2 3" key="1">
    <citation type="submission" date="2020-08" db="EMBL/GenBank/DDBJ databases">
        <title>Genomic Encyclopedia of Type Strains, Phase IV (KMG-IV): sequencing the most valuable type-strain genomes for metagenomic binning, comparative biology and taxonomic classification.</title>
        <authorList>
            <person name="Goeker M."/>
        </authorList>
    </citation>
    <scope>NUCLEOTIDE SEQUENCE [LARGE SCALE GENOMIC DNA]</scope>
    <source>
        <strain evidence="2 3">DSM 17498</strain>
    </source>
</reference>
<dbReference type="InterPro" id="IPR051396">
    <property type="entry name" value="Bact_Antivir_Def_Nuclease"/>
</dbReference>
<name>A0A840N9P6_9BRAD</name>